<comment type="caution">
    <text evidence="1">The sequence shown here is derived from an EMBL/GenBank/DDBJ whole genome shotgun (WGS) entry which is preliminary data.</text>
</comment>
<keyword evidence="2" id="KW-1185">Reference proteome</keyword>
<dbReference type="AlphaFoldDB" id="A0A4R0YUH0"/>
<dbReference type="Pfam" id="PF04393">
    <property type="entry name" value="DUF535"/>
    <property type="match status" value="1"/>
</dbReference>
<accession>A0A4R0YUH0</accession>
<proteinExistence type="predicted"/>
<dbReference type="InterPro" id="IPR007488">
    <property type="entry name" value="DUF535"/>
</dbReference>
<dbReference type="GO" id="GO:0006974">
    <property type="term" value="P:DNA damage response"/>
    <property type="evidence" value="ECO:0007669"/>
    <property type="project" value="TreeGrafter"/>
</dbReference>
<sequence>MSTSDEHRTDKGMDMEPRWSQGAHACFLVLQTARTWWRYCNASPTRGVRRFASFAWHALRSPQSQLSWLDELDSDASTRLAVAHDPTLLERWHRPFGARGLQRPERQKLLQDHLRFVTNRFPQRLREKVLKGHDLRLASIPLRNGDLAYLHVRKPIESTTGEMALFLLDHEKHVLATCALTLHVDGALIGELRGAWAFMGADAVREFTRESHGNRPKDLLLHVVRALGRHYGWSSLRVASAAAQVTNHHRSPALYDGYWQSHGAVLGEDGCFRLSCQEHRRPDAALPSRRRGARRRKHQFRDDVSRQVMRSFIWAGPDTEGAATARQGNIDTSVAAWLPGLPATAGAR</sequence>
<protein>
    <submittedName>
        <fullName evidence="1">DUF535 domain-containing protein</fullName>
    </submittedName>
</protein>
<evidence type="ECO:0000313" key="1">
    <source>
        <dbReference type="EMBL" id="TCI13075.1"/>
    </source>
</evidence>
<gene>
    <name evidence="1" type="ORF">EZM97_07175</name>
</gene>
<reference evidence="1 2" key="1">
    <citation type="submission" date="2019-02" db="EMBL/GenBank/DDBJ databases">
        <title>Dyella amyloliquefaciens sp. nov., isolated from forest soil.</title>
        <authorList>
            <person name="Gao Z.-H."/>
            <person name="Qiu L.-H."/>
        </authorList>
    </citation>
    <scope>NUCLEOTIDE SEQUENCE [LARGE SCALE GENOMIC DNA]</scope>
    <source>
        <strain evidence="1 2">KACC 12747</strain>
    </source>
</reference>
<dbReference type="EMBL" id="SJTG01000001">
    <property type="protein sequence ID" value="TCI13075.1"/>
    <property type="molecule type" value="Genomic_DNA"/>
</dbReference>
<organism evidence="1 2">
    <name type="scientific">Dyella soli</name>
    <dbReference type="NCBI Taxonomy" id="522319"/>
    <lineage>
        <taxon>Bacteria</taxon>
        <taxon>Pseudomonadati</taxon>
        <taxon>Pseudomonadota</taxon>
        <taxon>Gammaproteobacteria</taxon>
        <taxon>Lysobacterales</taxon>
        <taxon>Rhodanobacteraceae</taxon>
        <taxon>Dyella</taxon>
    </lineage>
</organism>
<dbReference type="PANTHER" id="PTHR38785">
    <property type="entry name" value="HOMOLOG OF VIRK"/>
    <property type="match status" value="1"/>
</dbReference>
<name>A0A4R0YUH0_9GAMM</name>
<evidence type="ECO:0000313" key="2">
    <source>
        <dbReference type="Proteomes" id="UP000291822"/>
    </source>
</evidence>
<dbReference type="RefSeq" id="WP_131150141.1">
    <property type="nucleotide sequence ID" value="NZ_SJTG01000001.1"/>
</dbReference>
<dbReference type="Proteomes" id="UP000291822">
    <property type="component" value="Unassembled WGS sequence"/>
</dbReference>
<dbReference type="PANTHER" id="PTHR38785:SF1">
    <property type="entry name" value="HOMOLOG OF VIRK"/>
    <property type="match status" value="1"/>
</dbReference>